<keyword evidence="3" id="KW-0285">Flavoprotein</keyword>
<evidence type="ECO:0000256" key="1">
    <source>
        <dbReference type="ARBA" id="ARBA00001917"/>
    </source>
</evidence>
<sequence length="168" mass="18916">MANSASLTRRSIRKFTGEKLSEALLDEILKAGFASPTAKNTQLWEFVVVDDMNILNAFKEVHRFSMPLIHAGLGILVCGDLNKEEHEGYWIGDCAAAIQNMLIRIEELELGACWIGVYPNEDRMAVLEKTLNLPEHIKPMGFIAVGHPDEKKAPSDRYDPEKVHRNGW</sequence>
<evidence type="ECO:0000256" key="5">
    <source>
        <dbReference type="ARBA" id="ARBA00023002"/>
    </source>
</evidence>
<evidence type="ECO:0000256" key="4">
    <source>
        <dbReference type="ARBA" id="ARBA00022643"/>
    </source>
</evidence>
<evidence type="ECO:0000259" key="7">
    <source>
        <dbReference type="Pfam" id="PF00881"/>
    </source>
</evidence>
<dbReference type="InterPro" id="IPR000415">
    <property type="entry name" value="Nitroreductase-like"/>
</dbReference>
<accession>A0ABR9ZTJ6</accession>
<comment type="caution">
    <text evidence="8">The sequence shown here is derived from an EMBL/GenBank/DDBJ whole genome shotgun (WGS) entry which is preliminary data.</text>
</comment>
<feature type="compositionally biased region" description="Basic and acidic residues" evidence="6">
    <location>
        <begin position="147"/>
        <end position="168"/>
    </location>
</feature>
<dbReference type="PANTHER" id="PTHR43673:SF2">
    <property type="entry name" value="NITROREDUCTASE"/>
    <property type="match status" value="1"/>
</dbReference>
<proteinExistence type="inferred from homology"/>
<dbReference type="PANTHER" id="PTHR43673">
    <property type="entry name" value="NAD(P)H NITROREDUCTASE YDGI-RELATED"/>
    <property type="match status" value="1"/>
</dbReference>
<evidence type="ECO:0000256" key="6">
    <source>
        <dbReference type="SAM" id="MobiDB-lite"/>
    </source>
</evidence>
<reference evidence="8 9" key="1">
    <citation type="submission" date="2020-11" db="EMBL/GenBank/DDBJ databases">
        <title>Fusibacter basophilias sp. nov.</title>
        <authorList>
            <person name="Qiu D."/>
        </authorList>
    </citation>
    <scope>NUCLEOTIDE SEQUENCE [LARGE SCALE GENOMIC DNA]</scope>
    <source>
        <strain evidence="8 9">Q10-2</strain>
    </source>
</reference>
<evidence type="ECO:0000256" key="2">
    <source>
        <dbReference type="ARBA" id="ARBA00007118"/>
    </source>
</evidence>
<keyword evidence="9" id="KW-1185">Reference proteome</keyword>
<dbReference type="Pfam" id="PF00881">
    <property type="entry name" value="Nitroreductase"/>
    <property type="match status" value="2"/>
</dbReference>
<feature type="region of interest" description="Disordered" evidence="6">
    <location>
        <begin position="146"/>
        <end position="168"/>
    </location>
</feature>
<feature type="domain" description="Nitroreductase" evidence="7">
    <location>
        <begin position="8"/>
        <end position="59"/>
    </location>
</feature>
<dbReference type="CDD" id="cd02150">
    <property type="entry name" value="nitroreductase"/>
    <property type="match status" value="1"/>
</dbReference>
<keyword evidence="4" id="KW-0288">FMN</keyword>
<comment type="cofactor">
    <cofactor evidence="1">
        <name>FMN</name>
        <dbReference type="ChEBI" id="CHEBI:58210"/>
    </cofactor>
</comment>
<protein>
    <submittedName>
        <fullName evidence="8">Nitroreductase family protein</fullName>
    </submittedName>
</protein>
<dbReference type="EMBL" id="JADKNH010000006">
    <property type="protein sequence ID" value="MBF4693777.1"/>
    <property type="molecule type" value="Genomic_DNA"/>
</dbReference>
<dbReference type="Gene3D" id="3.40.109.10">
    <property type="entry name" value="NADH Oxidase"/>
    <property type="match status" value="1"/>
</dbReference>
<dbReference type="InterPro" id="IPR029479">
    <property type="entry name" value="Nitroreductase"/>
</dbReference>
<evidence type="ECO:0000313" key="8">
    <source>
        <dbReference type="EMBL" id="MBF4693777.1"/>
    </source>
</evidence>
<name>A0ABR9ZTJ6_9FIRM</name>
<organism evidence="8 9">
    <name type="scientific">Fusibacter ferrireducens</name>
    <dbReference type="NCBI Taxonomy" id="2785058"/>
    <lineage>
        <taxon>Bacteria</taxon>
        <taxon>Bacillati</taxon>
        <taxon>Bacillota</taxon>
        <taxon>Clostridia</taxon>
        <taxon>Eubacteriales</taxon>
        <taxon>Eubacteriales Family XII. Incertae Sedis</taxon>
        <taxon>Fusibacter</taxon>
    </lineage>
</organism>
<keyword evidence="5" id="KW-0560">Oxidoreductase</keyword>
<feature type="domain" description="Nitroreductase" evidence="7">
    <location>
        <begin position="81"/>
        <end position="147"/>
    </location>
</feature>
<dbReference type="SUPFAM" id="SSF55469">
    <property type="entry name" value="FMN-dependent nitroreductase-like"/>
    <property type="match status" value="1"/>
</dbReference>
<dbReference type="Proteomes" id="UP000614200">
    <property type="component" value="Unassembled WGS sequence"/>
</dbReference>
<dbReference type="RefSeq" id="WP_194702012.1">
    <property type="nucleotide sequence ID" value="NZ_JADKNH010000006.1"/>
</dbReference>
<gene>
    <name evidence="8" type="ORF">ISU02_11620</name>
</gene>
<comment type="similarity">
    <text evidence="2">Belongs to the nitroreductase family.</text>
</comment>
<evidence type="ECO:0000313" key="9">
    <source>
        <dbReference type="Proteomes" id="UP000614200"/>
    </source>
</evidence>
<evidence type="ECO:0000256" key="3">
    <source>
        <dbReference type="ARBA" id="ARBA00022630"/>
    </source>
</evidence>